<dbReference type="AlphaFoldDB" id="A0AAD8AY99"/>
<dbReference type="EMBL" id="JASAOG010000194">
    <property type="protein sequence ID" value="KAK0044654.1"/>
    <property type="molecule type" value="Genomic_DNA"/>
</dbReference>
<dbReference type="Proteomes" id="UP001233172">
    <property type="component" value="Unassembled WGS sequence"/>
</dbReference>
<reference evidence="1" key="2">
    <citation type="submission" date="2023-04" db="EMBL/GenBank/DDBJ databases">
        <authorList>
            <person name="Bu L."/>
            <person name="Lu L."/>
            <person name="Laidemitt M.R."/>
            <person name="Zhang S.M."/>
            <person name="Mutuku M."/>
            <person name="Mkoji G."/>
            <person name="Steinauer M."/>
            <person name="Loker E.S."/>
        </authorList>
    </citation>
    <scope>NUCLEOTIDE SEQUENCE</scope>
    <source>
        <strain evidence="1">KasaAsao</strain>
        <tissue evidence="1">Whole Snail</tissue>
    </source>
</reference>
<organism evidence="1 2">
    <name type="scientific">Biomphalaria pfeifferi</name>
    <name type="common">Bloodfluke planorb</name>
    <name type="synonym">Freshwater snail</name>
    <dbReference type="NCBI Taxonomy" id="112525"/>
    <lineage>
        <taxon>Eukaryota</taxon>
        <taxon>Metazoa</taxon>
        <taxon>Spiralia</taxon>
        <taxon>Lophotrochozoa</taxon>
        <taxon>Mollusca</taxon>
        <taxon>Gastropoda</taxon>
        <taxon>Heterobranchia</taxon>
        <taxon>Euthyneura</taxon>
        <taxon>Panpulmonata</taxon>
        <taxon>Hygrophila</taxon>
        <taxon>Lymnaeoidea</taxon>
        <taxon>Planorbidae</taxon>
        <taxon>Biomphalaria</taxon>
    </lineage>
</organism>
<accession>A0AAD8AY99</accession>
<proteinExistence type="predicted"/>
<evidence type="ECO:0000313" key="1">
    <source>
        <dbReference type="EMBL" id="KAK0044654.1"/>
    </source>
</evidence>
<keyword evidence="2" id="KW-1185">Reference proteome</keyword>
<comment type="caution">
    <text evidence="1">The sequence shown here is derived from an EMBL/GenBank/DDBJ whole genome shotgun (WGS) entry which is preliminary data.</text>
</comment>
<name>A0AAD8AY99_BIOPF</name>
<sequence length="78" mass="8794">MNAELEMAIINAVKKSFSSQSLTSTDPESIYNIRSFQPKLPKSDDNIEDIGSYSKRSETRARHLSWNQCTLDIVSQGN</sequence>
<protein>
    <submittedName>
        <fullName evidence="1">Uncharacterized protein</fullName>
    </submittedName>
</protein>
<reference evidence="1" key="1">
    <citation type="journal article" date="2023" name="PLoS Negl. Trop. Dis.">
        <title>A genome sequence for Biomphalaria pfeifferi, the major vector snail for the human-infecting parasite Schistosoma mansoni.</title>
        <authorList>
            <person name="Bu L."/>
            <person name="Lu L."/>
            <person name="Laidemitt M.R."/>
            <person name="Zhang S.M."/>
            <person name="Mutuku M."/>
            <person name="Mkoji G."/>
            <person name="Steinauer M."/>
            <person name="Loker E.S."/>
        </authorList>
    </citation>
    <scope>NUCLEOTIDE SEQUENCE</scope>
    <source>
        <strain evidence="1">KasaAsao</strain>
    </source>
</reference>
<gene>
    <name evidence="1" type="ORF">Bpfe_025942</name>
</gene>
<evidence type="ECO:0000313" key="2">
    <source>
        <dbReference type="Proteomes" id="UP001233172"/>
    </source>
</evidence>